<keyword evidence="3 10" id="KW-0813">Transport</keyword>
<reference evidence="12 13" key="1">
    <citation type="submission" date="2016-10" db="EMBL/GenBank/DDBJ databases">
        <authorList>
            <person name="de Groot N.N."/>
        </authorList>
    </citation>
    <scope>NUCLEOTIDE SEQUENCE [LARGE SCALE GENOMIC DNA]</scope>
    <source>
        <strain evidence="12 13">DSM 6059</strain>
    </source>
</reference>
<protein>
    <recommendedName>
        <fullName evidence="10">Type II secretion system protein M</fullName>
        <shortName evidence="10">T2SS protein M</shortName>
    </recommendedName>
    <alternativeName>
        <fullName evidence="10">General secretion pathway protein M</fullName>
    </alternativeName>
</protein>
<evidence type="ECO:0000256" key="1">
    <source>
        <dbReference type="ARBA" id="ARBA00004377"/>
    </source>
</evidence>
<dbReference type="InterPro" id="IPR007690">
    <property type="entry name" value="T2SS_GspM"/>
</dbReference>
<dbReference type="GO" id="GO:0015628">
    <property type="term" value="P:protein secretion by the type II secretion system"/>
    <property type="evidence" value="ECO:0007669"/>
    <property type="project" value="InterPro"/>
</dbReference>
<dbReference type="RefSeq" id="WP_091988480.1">
    <property type="nucleotide sequence ID" value="NZ_FOLO01000041.1"/>
</dbReference>
<dbReference type="InterPro" id="IPR023229">
    <property type="entry name" value="T2SS_M_periplasmic_sf"/>
</dbReference>
<dbReference type="EMBL" id="FOLO01000041">
    <property type="protein sequence ID" value="SFD21217.1"/>
    <property type="molecule type" value="Genomic_DNA"/>
</dbReference>
<keyword evidence="7 10" id="KW-0653">Protein transport</keyword>
<dbReference type="SUPFAM" id="SSF103054">
    <property type="entry name" value="General secretion pathway protein M, EpsM"/>
    <property type="match status" value="1"/>
</dbReference>
<dbReference type="AlphaFoldDB" id="A0A1I1QGT7"/>
<keyword evidence="9 10" id="KW-0472">Membrane</keyword>
<accession>A0A1I1QGT7</accession>
<sequence>MKAVLEYWHSLKEQEQKLLMFGGGIFVIFIFVMGVWRPLNQAIESSSKDLQKQQALSAWMQTSIAKIKQANPKASISSGSLSQIVNTTRNRYQITLSKMQPKDNTLRLTIENVEFNKLVEWLTLLVQKHNVSIENIDMSKDDNTGYVKVSRLILEK</sequence>
<dbReference type="GO" id="GO:0015627">
    <property type="term" value="C:type II protein secretion system complex"/>
    <property type="evidence" value="ECO:0007669"/>
    <property type="project" value="InterPro"/>
</dbReference>
<evidence type="ECO:0000256" key="2">
    <source>
        <dbReference type="ARBA" id="ARBA00010637"/>
    </source>
</evidence>
<comment type="subcellular location">
    <subcellularLocation>
        <location evidence="1">Cell inner membrane</location>
        <topology evidence="1">Single-pass membrane protein</topology>
    </subcellularLocation>
</comment>
<keyword evidence="6 11" id="KW-0812">Transmembrane</keyword>
<evidence type="ECO:0000256" key="5">
    <source>
        <dbReference type="ARBA" id="ARBA00022519"/>
    </source>
</evidence>
<comment type="similarity">
    <text evidence="2 10">Belongs to the GSP M family.</text>
</comment>
<evidence type="ECO:0000256" key="11">
    <source>
        <dbReference type="SAM" id="Phobius"/>
    </source>
</evidence>
<organism evidence="12 13">
    <name type="scientific">Pseudoalteromonas denitrificans DSM 6059</name>
    <dbReference type="NCBI Taxonomy" id="1123010"/>
    <lineage>
        <taxon>Bacteria</taxon>
        <taxon>Pseudomonadati</taxon>
        <taxon>Pseudomonadota</taxon>
        <taxon>Gammaproteobacteria</taxon>
        <taxon>Alteromonadales</taxon>
        <taxon>Pseudoalteromonadaceae</taxon>
        <taxon>Pseudoalteromonas</taxon>
    </lineage>
</organism>
<evidence type="ECO:0000256" key="3">
    <source>
        <dbReference type="ARBA" id="ARBA00022448"/>
    </source>
</evidence>
<keyword evidence="5 10" id="KW-0997">Cell inner membrane</keyword>
<evidence type="ECO:0000313" key="12">
    <source>
        <dbReference type="EMBL" id="SFD21217.1"/>
    </source>
</evidence>
<evidence type="ECO:0000256" key="6">
    <source>
        <dbReference type="ARBA" id="ARBA00022692"/>
    </source>
</evidence>
<feature type="transmembrane region" description="Helical" evidence="11">
    <location>
        <begin position="18"/>
        <end position="36"/>
    </location>
</feature>
<dbReference type="Pfam" id="PF04612">
    <property type="entry name" value="T2SSM"/>
    <property type="match status" value="1"/>
</dbReference>
<keyword evidence="8 11" id="KW-1133">Transmembrane helix</keyword>
<dbReference type="GO" id="GO:0005886">
    <property type="term" value="C:plasma membrane"/>
    <property type="evidence" value="ECO:0007669"/>
    <property type="project" value="UniProtKB-SubCell"/>
</dbReference>
<dbReference type="Gene3D" id="3.30.1360.100">
    <property type="entry name" value="General secretion pathway protein M, EpsM"/>
    <property type="match status" value="1"/>
</dbReference>
<dbReference type="STRING" id="1123010.SAMN02745724_03881"/>
<dbReference type="OrthoDB" id="6624834at2"/>
<evidence type="ECO:0000256" key="9">
    <source>
        <dbReference type="ARBA" id="ARBA00023136"/>
    </source>
</evidence>
<name>A0A1I1QGT7_9GAMM</name>
<dbReference type="PIRSF" id="PIRSF006291">
    <property type="entry name" value="GspM"/>
    <property type="match status" value="1"/>
</dbReference>
<evidence type="ECO:0000256" key="7">
    <source>
        <dbReference type="ARBA" id="ARBA00022927"/>
    </source>
</evidence>
<gene>
    <name evidence="12" type="ORF">SAMN02745724_03881</name>
</gene>
<evidence type="ECO:0000256" key="4">
    <source>
        <dbReference type="ARBA" id="ARBA00022475"/>
    </source>
</evidence>
<keyword evidence="4 10" id="KW-1003">Cell membrane</keyword>
<evidence type="ECO:0000256" key="8">
    <source>
        <dbReference type="ARBA" id="ARBA00022989"/>
    </source>
</evidence>
<proteinExistence type="inferred from homology"/>
<evidence type="ECO:0000256" key="10">
    <source>
        <dbReference type="PIRNR" id="PIRNR006291"/>
    </source>
</evidence>
<keyword evidence="13" id="KW-1185">Reference proteome</keyword>
<evidence type="ECO:0000313" key="13">
    <source>
        <dbReference type="Proteomes" id="UP000198862"/>
    </source>
</evidence>
<comment type="function">
    <text evidence="10">Inner membrane component of the type II secretion system required for the energy-dependent secretion of extracellular factors such as proteases and toxins from the periplasm.</text>
</comment>
<dbReference type="Proteomes" id="UP000198862">
    <property type="component" value="Unassembled WGS sequence"/>
</dbReference>